<dbReference type="EMBL" id="AP021858">
    <property type="protein sequence ID" value="BBO23582.1"/>
    <property type="molecule type" value="Genomic_DNA"/>
</dbReference>
<feature type="domain" description="AAA+ ATPase" evidence="4">
    <location>
        <begin position="34"/>
        <end position="175"/>
    </location>
</feature>
<dbReference type="Proteomes" id="UP000662873">
    <property type="component" value="Chromosome"/>
</dbReference>
<keyword evidence="2" id="KW-0067">ATP-binding</keyword>
<accession>A0A809RUV1</accession>
<dbReference type="KEGG" id="npy:NPRO_11770"/>
<evidence type="ECO:0000256" key="2">
    <source>
        <dbReference type="ARBA" id="ARBA00022840"/>
    </source>
</evidence>
<name>A0A809RUV1_9BACT</name>
<dbReference type="GO" id="GO:0016887">
    <property type="term" value="F:ATP hydrolysis activity"/>
    <property type="evidence" value="ECO:0007669"/>
    <property type="project" value="InterPro"/>
</dbReference>
<evidence type="ECO:0000256" key="3">
    <source>
        <dbReference type="ARBA" id="ARBA00061607"/>
    </source>
</evidence>
<dbReference type="PANTHER" id="PTHR42759:SF1">
    <property type="entry name" value="MAGNESIUM-CHELATASE SUBUNIT CHLD"/>
    <property type="match status" value="1"/>
</dbReference>
<dbReference type="PIRSF" id="PIRSF002849">
    <property type="entry name" value="AAA_ATPase_chaperone_MoxR_prd"/>
    <property type="match status" value="1"/>
</dbReference>
<dbReference type="AlphaFoldDB" id="A0A809RUV1"/>
<dbReference type="Gene3D" id="3.40.50.300">
    <property type="entry name" value="P-loop containing nucleotide triphosphate hydrolases"/>
    <property type="match status" value="1"/>
</dbReference>
<evidence type="ECO:0000259" key="4">
    <source>
        <dbReference type="SMART" id="SM00382"/>
    </source>
</evidence>
<dbReference type="Pfam" id="PF07726">
    <property type="entry name" value="AAA_3"/>
    <property type="match status" value="1"/>
</dbReference>
<organism evidence="5 6">
    <name type="scientific">Candidatus Nitrosymbiomonas proteolyticus</name>
    <dbReference type="NCBI Taxonomy" id="2608984"/>
    <lineage>
        <taxon>Bacteria</taxon>
        <taxon>Bacillati</taxon>
        <taxon>Armatimonadota</taxon>
        <taxon>Armatimonadota incertae sedis</taxon>
        <taxon>Candidatus Nitrosymbiomonas</taxon>
    </lineage>
</organism>
<dbReference type="Pfam" id="PF17863">
    <property type="entry name" value="AAA_lid_2"/>
    <property type="match status" value="1"/>
</dbReference>
<dbReference type="GO" id="GO:0005524">
    <property type="term" value="F:ATP binding"/>
    <property type="evidence" value="ECO:0007669"/>
    <property type="project" value="UniProtKB-KW"/>
</dbReference>
<evidence type="ECO:0000313" key="6">
    <source>
        <dbReference type="Proteomes" id="UP000662873"/>
    </source>
</evidence>
<sequence length="315" mass="34733">MNVESVVVELKKEIGKAIVGQEAAVEHCIVALLANGHVLLEGVPGIGKSLLVRAIARTLGLEYGRIQFTPDLMPSDVLGTNIFDAKSGDFKLRFGPVFTQVLLADEINRTPPKTQAALLEAMEERGVTIDGERHTLGPPFIVFATQNPIEFEGTYPLPEAQLDRFLLKVVIEYPPNEVEVDILRRHHSGFRPENLDSANLQRVVAREELLAMQSRVREIGVEEKILDYIQQTVASTRRATDILVGASPRAGIAMLNCGKALAAIRGREFVIPDDIKDVALPILRHRVILRPEAEVEGLTANRVLQSLIEAQVVPR</sequence>
<protein>
    <submittedName>
        <fullName evidence="5">Magnesium chelatase</fullName>
    </submittedName>
</protein>
<evidence type="ECO:0000313" key="5">
    <source>
        <dbReference type="EMBL" id="BBO23582.1"/>
    </source>
</evidence>
<dbReference type="PANTHER" id="PTHR42759">
    <property type="entry name" value="MOXR FAMILY PROTEIN"/>
    <property type="match status" value="1"/>
</dbReference>
<comment type="similarity">
    <text evidence="3">Belongs to the MoxR family.</text>
</comment>
<dbReference type="InterPro" id="IPR003593">
    <property type="entry name" value="AAA+_ATPase"/>
</dbReference>
<dbReference type="InterPro" id="IPR011703">
    <property type="entry name" value="ATPase_AAA-3"/>
</dbReference>
<gene>
    <name evidence="5" type="ORF">NPRO_11770</name>
</gene>
<reference evidence="5" key="1">
    <citation type="journal article" name="DNA Res.">
        <title>The physiological potential of anammox bacteria as revealed by their core genome structure.</title>
        <authorList>
            <person name="Okubo T."/>
            <person name="Toyoda A."/>
            <person name="Fukuhara K."/>
            <person name="Uchiyama I."/>
            <person name="Harigaya Y."/>
            <person name="Kuroiwa M."/>
            <person name="Suzuki T."/>
            <person name="Murakami Y."/>
            <person name="Suwa Y."/>
            <person name="Takami H."/>
        </authorList>
    </citation>
    <scope>NUCLEOTIDE SEQUENCE</scope>
    <source>
        <strain evidence="5">317325-2</strain>
    </source>
</reference>
<dbReference type="InterPro" id="IPR027417">
    <property type="entry name" value="P-loop_NTPase"/>
</dbReference>
<evidence type="ECO:0000256" key="1">
    <source>
        <dbReference type="ARBA" id="ARBA00022741"/>
    </source>
</evidence>
<dbReference type="InterPro" id="IPR041628">
    <property type="entry name" value="ChlI/MoxR_AAA_lid"/>
</dbReference>
<dbReference type="InterPro" id="IPR050764">
    <property type="entry name" value="CbbQ/NirQ/NorQ/GpvN"/>
</dbReference>
<dbReference type="SUPFAM" id="SSF52540">
    <property type="entry name" value="P-loop containing nucleoside triphosphate hydrolases"/>
    <property type="match status" value="1"/>
</dbReference>
<dbReference type="Gene3D" id="1.10.8.80">
    <property type="entry name" value="Magnesium chelatase subunit I, C-Terminal domain"/>
    <property type="match status" value="1"/>
</dbReference>
<keyword evidence="1" id="KW-0547">Nucleotide-binding</keyword>
<dbReference type="CDD" id="cd00009">
    <property type="entry name" value="AAA"/>
    <property type="match status" value="1"/>
</dbReference>
<dbReference type="SMART" id="SM00382">
    <property type="entry name" value="AAA"/>
    <property type="match status" value="1"/>
</dbReference>
<dbReference type="FunFam" id="3.40.50.300:FF:000640">
    <property type="entry name" value="MoxR family ATPase"/>
    <property type="match status" value="1"/>
</dbReference>
<proteinExistence type="inferred from homology"/>